<dbReference type="Pfam" id="PF18701">
    <property type="entry name" value="DUF5641"/>
    <property type="match status" value="1"/>
</dbReference>
<dbReference type="InterPro" id="IPR036397">
    <property type="entry name" value="RNaseH_sf"/>
</dbReference>
<feature type="domain" description="Integrase catalytic" evidence="1">
    <location>
        <begin position="10"/>
        <end position="203"/>
    </location>
</feature>
<proteinExistence type="predicted"/>
<protein>
    <recommendedName>
        <fullName evidence="1">Integrase catalytic domain-containing protein</fullName>
    </recommendedName>
</protein>
<evidence type="ECO:0000313" key="2">
    <source>
        <dbReference type="EMBL" id="CAF4810031.1"/>
    </source>
</evidence>
<dbReference type="InterPro" id="IPR040676">
    <property type="entry name" value="DUF5641"/>
</dbReference>
<dbReference type="PANTHER" id="PTHR47331:SF1">
    <property type="entry name" value="GAG-LIKE PROTEIN"/>
    <property type="match status" value="1"/>
</dbReference>
<reference evidence="2" key="1">
    <citation type="submission" date="2021-02" db="EMBL/GenBank/DDBJ databases">
        <authorList>
            <person name="Steward A R."/>
        </authorList>
    </citation>
    <scope>NUCLEOTIDE SEQUENCE</scope>
</reference>
<dbReference type="EMBL" id="CAJOBZ010000007">
    <property type="protein sequence ID" value="CAF4810031.1"/>
    <property type="molecule type" value="Genomic_DNA"/>
</dbReference>
<keyword evidence="3" id="KW-1185">Reference proteome</keyword>
<name>A0A821PS55_9NEOP</name>
<organism evidence="2 3">
    <name type="scientific">Pieris macdunnoughi</name>
    <dbReference type="NCBI Taxonomy" id="345717"/>
    <lineage>
        <taxon>Eukaryota</taxon>
        <taxon>Metazoa</taxon>
        <taxon>Ecdysozoa</taxon>
        <taxon>Arthropoda</taxon>
        <taxon>Hexapoda</taxon>
        <taxon>Insecta</taxon>
        <taxon>Pterygota</taxon>
        <taxon>Neoptera</taxon>
        <taxon>Endopterygota</taxon>
        <taxon>Lepidoptera</taxon>
        <taxon>Glossata</taxon>
        <taxon>Ditrysia</taxon>
        <taxon>Papilionoidea</taxon>
        <taxon>Pieridae</taxon>
        <taxon>Pierinae</taxon>
        <taxon>Pieris</taxon>
    </lineage>
</organism>
<sequence>MGQLPDARLKPSKPFLATGVDYAGPYHIKFSPGRGAKTYKSYICLFVCMVTRAIHIELVTDLTSKAFIAAFRRFIARRGYCRDLYSDNGTNFVGANKQLRDMFDRSKSNIPDEIAKLLTSELTTWHFIPPQAPNFGGIWEAGVRSVKTHLNKAIGDNLMTYEELVTVLSQVEACLNSRPISLLSDVADDPLPLTPGHFLIGEPLVNIVDDTSVINFNVNLKERWNVMQNIVVKFWKKWSKEYLLTLSQRYKWNLKLEDPCINDICIVREENLPPCKWLLGKIVEKHTGPDNITRVITIKYAEAMQTSITTDLSSDHCGQLVALKCKVVKQVNKSSVFVPVNKKRMGRSTADAGVELYRYIVKAWEESYDALGVFCDLSKAFDCVQHETLIGKLRHYGIKNTALNLLTSYLHGRTQKVEVNGKRSSGSAVDMGYHRAQFLALSSFLFI</sequence>
<gene>
    <name evidence="2" type="ORF">PMACD_LOCUS3974</name>
</gene>
<dbReference type="InterPro" id="IPR012337">
    <property type="entry name" value="RNaseH-like_sf"/>
</dbReference>
<dbReference type="AlphaFoldDB" id="A0A821PS55"/>
<dbReference type="GO" id="GO:0003676">
    <property type="term" value="F:nucleic acid binding"/>
    <property type="evidence" value="ECO:0007669"/>
    <property type="project" value="InterPro"/>
</dbReference>
<dbReference type="Proteomes" id="UP000663880">
    <property type="component" value="Unassembled WGS sequence"/>
</dbReference>
<evidence type="ECO:0000259" key="1">
    <source>
        <dbReference type="PROSITE" id="PS50994"/>
    </source>
</evidence>
<dbReference type="SUPFAM" id="SSF53098">
    <property type="entry name" value="Ribonuclease H-like"/>
    <property type="match status" value="1"/>
</dbReference>
<dbReference type="PANTHER" id="PTHR47331">
    <property type="entry name" value="PHD-TYPE DOMAIN-CONTAINING PROTEIN"/>
    <property type="match status" value="1"/>
</dbReference>
<comment type="caution">
    <text evidence="2">The sequence shown here is derived from an EMBL/GenBank/DDBJ whole genome shotgun (WGS) entry which is preliminary data.</text>
</comment>
<dbReference type="Gene3D" id="3.30.420.10">
    <property type="entry name" value="Ribonuclease H-like superfamily/Ribonuclease H"/>
    <property type="match status" value="1"/>
</dbReference>
<accession>A0A821PS55</accession>
<evidence type="ECO:0000313" key="3">
    <source>
        <dbReference type="Proteomes" id="UP000663880"/>
    </source>
</evidence>
<dbReference type="GO" id="GO:0015074">
    <property type="term" value="P:DNA integration"/>
    <property type="evidence" value="ECO:0007669"/>
    <property type="project" value="InterPro"/>
</dbReference>
<dbReference type="InterPro" id="IPR001584">
    <property type="entry name" value="Integrase_cat-core"/>
</dbReference>
<dbReference type="PROSITE" id="PS50994">
    <property type="entry name" value="INTEGRASE"/>
    <property type="match status" value="1"/>
</dbReference>
<dbReference type="OrthoDB" id="5984724at2759"/>